<evidence type="ECO:0000313" key="1">
    <source>
        <dbReference type="EMBL" id="SVD05507.1"/>
    </source>
</evidence>
<evidence type="ECO:0008006" key="2">
    <source>
        <dbReference type="Google" id="ProtNLM"/>
    </source>
</evidence>
<organism evidence="1">
    <name type="scientific">marine metagenome</name>
    <dbReference type="NCBI Taxonomy" id="408172"/>
    <lineage>
        <taxon>unclassified sequences</taxon>
        <taxon>metagenomes</taxon>
        <taxon>ecological metagenomes</taxon>
    </lineage>
</organism>
<feature type="non-terminal residue" evidence="1">
    <location>
        <position position="1"/>
    </location>
</feature>
<dbReference type="InterPro" id="IPR029032">
    <property type="entry name" value="AhpD-like"/>
</dbReference>
<sequence length="284" mass="32135">HWATYASRGSLTPDEVLRVAQGPNEEGWNEFEATLIGMADEFFRNSSITDVTWDRLSQEYDLYNLADAVVTVAEITAQAILFNALGIQPDDDTTERLPTTSVGYRLVVPDREPPLSVPRIDPVEGDGLRVSRTLRRHPELAEQWNVNDRYVLDPEKSRLIPHDRELLILRTGWNAQAVYEWAKHVGSVGRARDHGLEPLWIAQGADASGWNDNELNLIAAANEMYRDTTISDATWQALSEQYDAHQMMSIAWSTARYRRVSMTLNALGVQPLPDDERFPVLEGY</sequence>
<dbReference type="PANTHER" id="PTHR34846:SF5">
    <property type="entry name" value="CARBOXYMUCONOLACTONE DECARBOXYLASE-LIKE DOMAIN-CONTAINING PROTEIN"/>
    <property type="match status" value="1"/>
</dbReference>
<gene>
    <name evidence="1" type="ORF">METZ01_LOCUS358361</name>
</gene>
<dbReference type="PANTHER" id="PTHR34846">
    <property type="entry name" value="4-CARBOXYMUCONOLACTONE DECARBOXYLASE FAMILY PROTEIN (AFU_ORTHOLOGUE AFUA_6G11590)"/>
    <property type="match status" value="1"/>
</dbReference>
<proteinExistence type="predicted"/>
<dbReference type="AlphaFoldDB" id="A0A382S8I7"/>
<dbReference type="SUPFAM" id="SSF69118">
    <property type="entry name" value="AhpD-like"/>
    <property type="match status" value="2"/>
</dbReference>
<reference evidence="1" key="1">
    <citation type="submission" date="2018-05" db="EMBL/GenBank/DDBJ databases">
        <authorList>
            <person name="Lanie J.A."/>
            <person name="Ng W.-L."/>
            <person name="Kazmierczak K.M."/>
            <person name="Andrzejewski T.M."/>
            <person name="Davidsen T.M."/>
            <person name="Wayne K.J."/>
            <person name="Tettelin H."/>
            <person name="Glass J.I."/>
            <person name="Rusch D."/>
            <person name="Podicherti R."/>
            <person name="Tsui H.-C.T."/>
            <person name="Winkler M.E."/>
        </authorList>
    </citation>
    <scope>NUCLEOTIDE SEQUENCE</scope>
</reference>
<accession>A0A382S8I7</accession>
<dbReference type="Gene3D" id="1.20.1290.10">
    <property type="entry name" value="AhpD-like"/>
    <property type="match status" value="2"/>
</dbReference>
<dbReference type="EMBL" id="UINC01126795">
    <property type="protein sequence ID" value="SVD05507.1"/>
    <property type="molecule type" value="Genomic_DNA"/>
</dbReference>
<protein>
    <recommendedName>
        <fullName evidence="2">Carboxymuconolactone decarboxylase-like domain-containing protein</fullName>
    </recommendedName>
</protein>
<name>A0A382S8I7_9ZZZZ</name>